<evidence type="ECO:0000256" key="10">
    <source>
        <dbReference type="ARBA" id="ARBA00023136"/>
    </source>
</evidence>
<dbReference type="SFLD" id="SFLDS00003">
    <property type="entry name" value="Haloacid_Dehalogenase"/>
    <property type="match status" value="1"/>
</dbReference>
<dbReference type="SFLD" id="SFLDG00002">
    <property type="entry name" value="C1.7:_P-type_atpase_like"/>
    <property type="match status" value="1"/>
</dbReference>
<keyword evidence="9" id="KW-1133">Transmembrane helix</keyword>
<dbReference type="PANTHER" id="PTHR45630:SF8">
    <property type="entry name" value="CATION-TRANSPORTING ATPASE"/>
    <property type="match status" value="1"/>
</dbReference>
<evidence type="ECO:0000256" key="5">
    <source>
        <dbReference type="ARBA" id="ARBA00022741"/>
    </source>
</evidence>
<evidence type="ECO:0000256" key="4">
    <source>
        <dbReference type="ARBA" id="ARBA00022723"/>
    </source>
</evidence>
<keyword evidence="6" id="KW-0067">ATP-binding</keyword>
<evidence type="ECO:0000256" key="7">
    <source>
        <dbReference type="ARBA" id="ARBA00022842"/>
    </source>
</evidence>
<protein>
    <submittedName>
        <fullName evidence="11">Uncharacterized protein</fullName>
    </submittedName>
</protein>
<dbReference type="EMBL" id="KB741289">
    <property type="protein sequence ID" value="ENN70629.1"/>
    <property type="molecule type" value="Genomic_DNA"/>
</dbReference>
<evidence type="ECO:0000256" key="8">
    <source>
        <dbReference type="ARBA" id="ARBA00022967"/>
    </source>
</evidence>
<sequence length="704" mass="78907">MLCDQSIIAGAPEKLYNFCIPETIPTDFQNRLSFYTTRGFRVIALAYKELPVKFKWTDAQAAERDMVSDNIRTAISVARDCEMVDSTATIYILNVTEVNNINEKPNIVMEKADSGVQPDFTAIHIYDTNSYFAIDGKTWTNLKLYYEDLIPSLLVRTTVFARFQPDQKTQLVTSFQDLDYIVSMVGDGANDCGASVAEMSFRSLDIITIVVPAALPAAMTIGTVYSQSRLKKLKIFCISPPRINVCGKIKLACFDKTGTLTHDGLIMNSVLPCDGANFFKPVSDISGLNVHSKFVQGMATCHSLTTIDGKMNGIIREFSFSSTAQCMSVICKDLKKPNMFAFTKGAPEKLYNFCIPETIPTDFQNRLSFYTTRGFRVIALAYKELPVKFKWTDAQAAERDMIEHDLEFLGLLILQNPLKSETVPVLRQFRNANIRTVMITGDNIRTAILVARDCEMVDSSATIYILSVTEVNNINEKPNIEMEKADSGVQPDFTAIDIYDTNSYFAIDGKTWTNLKLYYEDLIPSLLVRTTVFARFQPDQKTQLVTSFQDLDYIVSMVGDGANDCGALKAAHVGVSLSPAEASVAAPFTSGIPDISCIIWLILEGRCSLVTSFSIFKYMALYSMIQFVTILIIYTCHSMLGNFQFLFIDLIITTTLAVTMGRQGAIETFMHERTWLKRLFQCIFCKKQPKNKYKRLVLSLMTGL</sequence>
<dbReference type="GO" id="GO:0016020">
    <property type="term" value="C:membrane"/>
    <property type="evidence" value="ECO:0007669"/>
    <property type="project" value="UniProtKB-SubCell"/>
</dbReference>
<keyword evidence="3" id="KW-0812">Transmembrane</keyword>
<dbReference type="SUPFAM" id="SSF81665">
    <property type="entry name" value="Calcium ATPase, transmembrane domain M"/>
    <property type="match status" value="1"/>
</dbReference>
<organism evidence="11">
    <name type="scientific">Dendroctonus ponderosae</name>
    <name type="common">Mountain pine beetle</name>
    <dbReference type="NCBI Taxonomy" id="77166"/>
    <lineage>
        <taxon>Eukaryota</taxon>
        <taxon>Metazoa</taxon>
        <taxon>Ecdysozoa</taxon>
        <taxon>Arthropoda</taxon>
        <taxon>Hexapoda</taxon>
        <taxon>Insecta</taxon>
        <taxon>Pterygota</taxon>
        <taxon>Neoptera</taxon>
        <taxon>Endopterygota</taxon>
        <taxon>Coleoptera</taxon>
        <taxon>Polyphaga</taxon>
        <taxon>Cucujiformia</taxon>
        <taxon>Curculionidae</taxon>
        <taxon>Scolytinae</taxon>
        <taxon>Dendroctonus</taxon>
    </lineage>
</organism>
<proteinExistence type="predicted"/>
<evidence type="ECO:0000256" key="2">
    <source>
        <dbReference type="ARBA" id="ARBA00022553"/>
    </source>
</evidence>
<evidence type="ECO:0000256" key="3">
    <source>
        <dbReference type="ARBA" id="ARBA00022692"/>
    </source>
</evidence>
<dbReference type="OrthoDB" id="48943at2759"/>
<reference evidence="11" key="1">
    <citation type="journal article" date="2013" name="Genome Biol.">
        <title>Draft genome of the mountain pine beetle, Dendroctonus ponderosae Hopkins, a major forest pest.</title>
        <authorList>
            <person name="Keeling C.I."/>
            <person name="Yuen M.M."/>
            <person name="Liao N.Y."/>
            <person name="Docking T.R."/>
            <person name="Chan S.K."/>
            <person name="Taylor G.A."/>
            <person name="Palmquist D.L."/>
            <person name="Jackman S.D."/>
            <person name="Nguyen A."/>
            <person name="Li M."/>
            <person name="Henderson H."/>
            <person name="Janes J.K."/>
            <person name="Zhao Y."/>
            <person name="Pandoh P."/>
            <person name="Moore R."/>
            <person name="Sperling F.A."/>
            <person name="Huber D.P."/>
            <person name="Birol I."/>
            <person name="Jones S.J."/>
            <person name="Bohlmann J."/>
        </authorList>
    </citation>
    <scope>NUCLEOTIDE SEQUENCE</scope>
</reference>
<dbReference type="InterPro" id="IPR044492">
    <property type="entry name" value="P_typ_ATPase_HD_dom"/>
</dbReference>
<keyword evidence="8" id="KW-1278">Translocase</keyword>
<dbReference type="GO" id="GO:0016887">
    <property type="term" value="F:ATP hydrolysis activity"/>
    <property type="evidence" value="ECO:0007669"/>
    <property type="project" value="InterPro"/>
</dbReference>
<dbReference type="Gene3D" id="3.40.1110.10">
    <property type="entry name" value="Calcium-transporting ATPase, cytoplasmic domain N"/>
    <property type="match status" value="2"/>
</dbReference>
<evidence type="ECO:0000256" key="1">
    <source>
        <dbReference type="ARBA" id="ARBA00004141"/>
    </source>
</evidence>
<dbReference type="GO" id="GO:0046872">
    <property type="term" value="F:metal ion binding"/>
    <property type="evidence" value="ECO:0007669"/>
    <property type="project" value="UniProtKB-KW"/>
</dbReference>
<dbReference type="GO" id="GO:0015203">
    <property type="term" value="F:polyamine transmembrane transporter activity"/>
    <property type="evidence" value="ECO:0007669"/>
    <property type="project" value="TreeGrafter"/>
</dbReference>
<dbReference type="InterPro" id="IPR006544">
    <property type="entry name" value="P-type_TPase_V"/>
</dbReference>
<dbReference type="Gene3D" id="3.40.50.1000">
    <property type="entry name" value="HAD superfamily/HAD-like"/>
    <property type="match status" value="2"/>
</dbReference>
<dbReference type="InterPro" id="IPR023298">
    <property type="entry name" value="ATPase_P-typ_TM_dom_sf"/>
</dbReference>
<dbReference type="InterPro" id="IPR036412">
    <property type="entry name" value="HAD-like_sf"/>
</dbReference>
<dbReference type="InterPro" id="IPR001757">
    <property type="entry name" value="P_typ_ATPase"/>
</dbReference>
<keyword evidence="7" id="KW-0460">Magnesium</keyword>
<dbReference type="NCBIfam" id="TIGR01494">
    <property type="entry name" value="ATPase_P-type"/>
    <property type="match status" value="1"/>
</dbReference>
<dbReference type="GO" id="GO:0019829">
    <property type="term" value="F:ATPase-coupled monoatomic cation transmembrane transporter activity"/>
    <property type="evidence" value="ECO:0007669"/>
    <property type="project" value="TreeGrafter"/>
</dbReference>
<dbReference type="Pfam" id="PF13246">
    <property type="entry name" value="Cation_ATPase"/>
    <property type="match status" value="1"/>
</dbReference>
<dbReference type="InterPro" id="IPR023214">
    <property type="entry name" value="HAD_sf"/>
</dbReference>
<dbReference type="OMA" id="IRLIMAC"/>
<accession>N6SSJ9</accession>
<dbReference type="InterPro" id="IPR023299">
    <property type="entry name" value="ATPase_P-typ_cyto_dom_N"/>
</dbReference>
<evidence type="ECO:0000256" key="9">
    <source>
        <dbReference type="ARBA" id="ARBA00022989"/>
    </source>
</evidence>
<dbReference type="InterPro" id="IPR018303">
    <property type="entry name" value="ATPase_P-typ_P_site"/>
</dbReference>
<comment type="subcellular location">
    <subcellularLocation>
        <location evidence="1">Membrane</location>
        <topology evidence="1">Multi-pass membrane protein</topology>
    </subcellularLocation>
</comment>
<keyword evidence="4" id="KW-0479">Metal-binding</keyword>
<dbReference type="FunFam" id="3.40.50.1000:FF:000045">
    <property type="entry name" value="Cation-transporting ATPase"/>
    <property type="match status" value="1"/>
</dbReference>
<evidence type="ECO:0000313" key="11">
    <source>
        <dbReference type="EMBL" id="ENN70629.1"/>
    </source>
</evidence>
<dbReference type="SFLD" id="SFLDF00027">
    <property type="entry name" value="p-type_atpase"/>
    <property type="match status" value="1"/>
</dbReference>
<dbReference type="SUPFAM" id="SSF56784">
    <property type="entry name" value="HAD-like"/>
    <property type="match status" value="2"/>
</dbReference>
<dbReference type="AlphaFoldDB" id="N6SSJ9"/>
<dbReference type="SUPFAM" id="SSF81660">
    <property type="entry name" value="Metal cation-transporting ATPase, ATP-binding domain N"/>
    <property type="match status" value="1"/>
</dbReference>
<dbReference type="GO" id="GO:0005524">
    <property type="term" value="F:ATP binding"/>
    <property type="evidence" value="ECO:0007669"/>
    <property type="project" value="UniProtKB-KW"/>
</dbReference>
<keyword evidence="5" id="KW-0547">Nucleotide-binding</keyword>
<dbReference type="PANTHER" id="PTHR45630">
    <property type="entry name" value="CATION-TRANSPORTING ATPASE-RELATED"/>
    <property type="match status" value="1"/>
</dbReference>
<feature type="non-terminal residue" evidence="11">
    <location>
        <position position="1"/>
    </location>
</feature>
<keyword evidence="10" id="KW-0472">Membrane</keyword>
<dbReference type="GO" id="GO:0140358">
    <property type="term" value="F:P-type transmembrane transporter activity"/>
    <property type="evidence" value="ECO:0007669"/>
    <property type="project" value="InterPro"/>
</dbReference>
<dbReference type="GO" id="GO:0006874">
    <property type="term" value="P:intracellular calcium ion homeostasis"/>
    <property type="evidence" value="ECO:0007669"/>
    <property type="project" value="TreeGrafter"/>
</dbReference>
<dbReference type="PROSITE" id="PS00154">
    <property type="entry name" value="ATPASE_E1_E2"/>
    <property type="match status" value="1"/>
</dbReference>
<dbReference type="HOGENOM" id="CLU_391951_0_0_1"/>
<dbReference type="PRINTS" id="PR00119">
    <property type="entry name" value="CATATPASE"/>
</dbReference>
<keyword evidence="2" id="KW-0597">Phosphoprotein</keyword>
<evidence type="ECO:0000256" key="6">
    <source>
        <dbReference type="ARBA" id="ARBA00022840"/>
    </source>
</evidence>
<name>N6SSJ9_DENPD</name>
<gene>
    <name evidence="11" type="ORF">YQE_12662</name>
</gene>